<gene>
    <name evidence="2" type="ORF">P3T76_013090</name>
</gene>
<evidence type="ECO:0000313" key="2">
    <source>
        <dbReference type="EMBL" id="KAK1931334.1"/>
    </source>
</evidence>
<keyword evidence="3" id="KW-1185">Reference proteome</keyword>
<reference evidence="2" key="1">
    <citation type="submission" date="2023-08" db="EMBL/GenBank/DDBJ databases">
        <title>Reference Genome Resource for the Citrus Pathogen Phytophthora citrophthora.</title>
        <authorList>
            <person name="Moller H."/>
            <person name="Coetzee B."/>
            <person name="Rose L.J."/>
            <person name="Van Niekerk J.M."/>
        </authorList>
    </citation>
    <scope>NUCLEOTIDE SEQUENCE</scope>
    <source>
        <strain evidence="2">STE-U-9442</strain>
    </source>
</reference>
<dbReference type="Proteomes" id="UP001259832">
    <property type="component" value="Unassembled WGS sequence"/>
</dbReference>
<protein>
    <recommendedName>
        <fullName evidence="4">SWIM-type domain-containing protein</fullName>
    </recommendedName>
</protein>
<evidence type="ECO:0000313" key="3">
    <source>
        <dbReference type="Proteomes" id="UP001259832"/>
    </source>
</evidence>
<organism evidence="2 3">
    <name type="scientific">Phytophthora citrophthora</name>
    <dbReference type="NCBI Taxonomy" id="4793"/>
    <lineage>
        <taxon>Eukaryota</taxon>
        <taxon>Sar</taxon>
        <taxon>Stramenopiles</taxon>
        <taxon>Oomycota</taxon>
        <taxon>Peronosporomycetes</taxon>
        <taxon>Peronosporales</taxon>
        <taxon>Peronosporaceae</taxon>
        <taxon>Phytophthora</taxon>
    </lineage>
</organism>
<feature type="region of interest" description="Disordered" evidence="1">
    <location>
        <begin position="125"/>
        <end position="174"/>
    </location>
</feature>
<sequence length="199" mass="22532">MWLPHEFRDDDWSCKCEYSMSMRLPCSHAIAFLKSTSAVWSVIPWTSFNERNVSGVQDCPGFFTISQTAHDFFRVDKSSKRIEVGSLVQLRALFGQRSKTPLTQSQRYAEALRVTQLNATELADIDNGADNNDAMPEKNSSEMSTPRKRGGRGIAKTWRGSVKRRRTVEETLSSVPKIRLNPMARKVGRPKKPKTHTVA</sequence>
<comment type="caution">
    <text evidence="2">The sequence shown here is derived from an EMBL/GenBank/DDBJ whole genome shotgun (WGS) entry which is preliminary data.</text>
</comment>
<evidence type="ECO:0008006" key="4">
    <source>
        <dbReference type="Google" id="ProtNLM"/>
    </source>
</evidence>
<dbReference type="EMBL" id="JASMQC010000034">
    <property type="protein sequence ID" value="KAK1931334.1"/>
    <property type="molecule type" value="Genomic_DNA"/>
</dbReference>
<dbReference type="AlphaFoldDB" id="A0AAD9G3A3"/>
<accession>A0AAD9G3A3</accession>
<name>A0AAD9G3A3_9STRA</name>
<proteinExistence type="predicted"/>
<feature type="compositionally biased region" description="Low complexity" evidence="1">
    <location>
        <begin position="125"/>
        <end position="134"/>
    </location>
</feature>
<evidence type="ECO:0000256" key="1">
    <source>
        <dbReference type="SAM" id="MobiDB-lite"/>
    </source>
</evidence>